<feature type="transmembrane region" description="Helical" evidence="1">
    <location>
        <begin position="51"/>
        <end position="70"/>
    </location>
</feature>
<keyword evidence="1" id="KW-0472">Membrane</keyword>
<keyword evidence="1" id="KW-1133">Transmembrane helix</keyword>
<proteinExistence type="predicted"/>
<comment type="caution">
    <text evidence="2">The sequence shown here is derived from an EMBL/GenBank/DDBJ whole genome shotgun (WGS) entry which is preliminary data.</text>
</comment>
<protein>
    <submittedName>
        <fullName evidence="2">Galactose-3-O-sulfotransferase, variant 2</fullName>
    </submittedName>
</protein>
<evidence type="ECO:0000313" key="2">
    <source>
        <dbReference type="EMBL" id="KAH9517077.1"/>
    </source>
</evidence>
<organism evidence="2 3">
    <name type="scientific">Dermatophagoides farinae</name>
    <name type="common">American house dust mite</name>
    <dbReference type="NCBI Taxonomy" id="6954"/>
    <lineage>
        <taxon>Eukaryota</taxon>
        <taxon>Metazoa</taxon>
        <taxon>Ecdysozoa</taxon>
        <taxon>Arthropoda</taxon>
        <taxon>Chelicerata</taxon>
        <taxon>Arachnida</taxon>
        <taxon>Acari</taxon>
        <taxon>Acariformes</taxon>
        <taxon>Sarcoptiformes</taxon>
        <taxon>Astigmata</taxon>
        <taxon>Psoroptidia</taxon>
        <taxon>Analgoidea</taxon>
        <taxon>Pyroglyphidae</taxon>
        <taxon>Dermatophagoidinae</taxon>
        <taxon>Dermatophagoides</taxon>
    </lineage>
</organism>
<accession>A0A922L8F1</accession>
<name>A0A922L8F1_DERFA</name>
<sequence>MVKKLHRLKRTLTPAGMHIPLANSNGRRPQRPIIKPGGYSRNVSNIQHSRNFNRFIFIIVIFSLLSSNSLRNCRISLYKRS</sequence>
<evidence type="ECO:0000256" key="1">
    <source>
        <dbReference type="SAM" id="Phobius"/>
    </source>
</evidence>
<dbReference type="AlphaFoldDB" id="A0A922L8F1"/>
<keyword evidence="1" id="KW-0812">Transmembrane</keyword>
<reference evidence="2" key="1">
    <citation type="submission" date="2013-05" db="EMBL/GenBank/DDBJ databases">
        <authorList>
            <person name="Yim A.K.Y."/>
            <person name="Chan T.F."/>
            <person name="Ji K.M."/>
            <person name="Liu X.Y."/>
            <person name="Zhou J.W."/>
            <person name="Li R.Q."/>
            <person name="Yang K.Y."/>
            <person name="Li J."/>
            <person name="Li M."/>
            <person name="Law P.T.W."/>
            <person name="Wu Y.L."/>
            <person name="Cai Z.L."/>
            <person name="Qin H."/>
            <person name="Bao Y."/>
            <person name="Leung R.K.K."/>
            <person name="Ng P.K.S."/>
            <person name="Zou J."/>
            <person name="Zhong X.J."/>
            <person name="Ran P.X."/>
            <person name="Zhong N.S."/>
            <person name="Liu Z.G."/>
            <person name="Tsui S.K.W."/>
        </authorList>
    </citation>
    <scope>NUCLEOTIDE SEQUENCE</scope>
    <source>
        <strain evidence="2">Derf</strain>
        <tissue evidence="2">Whole organism</tissue>
    </source>
</reference>
<reference evidence="2" key="2">
    <citation type="journal article" date="2022" name="Res Sq">
        <title>Comparative Genomics Reveals Insights into the Divergent Evolution of Astigmatic Mites and Household Pest Adaptations.</title>
        <authorList>
            <person name="Xiong Q."/>
            <person name="Wan A.T.-Y."/>
            <person name="Liu X.-Y."/>
            <person name="Fung C.S.-H."/>
            <person name="Xiao X."/>
            <person name="Malainual N."/>
            <person name="Hou J."/>
            <person name="Wang L."/>
            <person name="Wang M."/>
            <person name="Yang K."/>
            <person name="Cui Y."/>
            <person name="Leung E."/>
            <person name="Nong W."/>
            <person name="Shin S.-K."/>
            <person name="Au S."/>
            <person name="Jeong K.Y."/>
            <person name="Chew F.T."/>
            <person name="Hui J."/>
            <person name="Leung T.F."/>
            <person name="Tungtrongchitr A."/>
            <person name="Zhong N."/>
            <person name="Liu Z."/>
            <person name="Tsui S."/>
        </authorList>
    </citation>
    <scope>NUCLEOTIDE SEQUENCE</scope>
    <source>
        <strain evidence="2">Derf</strain>
        <tissue evidence="2">Whole organism</tissue>
    </source>
</reference>
<evidence type="ECO:0000313" key="3">
    <source>
        <dbReference type="Proteomes" id="UP000790347"/>
    </source>
</evidence>
<gene>
    <name evidence="2" type="primary">GAL3ST1</name>
    <name evidence="2" type="ORF">DERF_007776</name>
</gene>
<dbReference type="Proteomes" id="UP000790347">
    <property type="component" value="Unassembled WGS sequence"/>
</dbReference>
<dbReference type="EMBL" id="ASGP02000003">
    <property type="protein sequence ID" value="KAH9517077.1"/>
    <property type="molecule type" value="Genomic_DNA"/>
</dbReference>
<keyword evidence="3" id="KW-1185">Reference proteome</keyword>